<protein>
    <submittedName>
        <fullName evidence="1">Uncharacterized protein</fullName>
    </submittedName>
</protein>
<evidence type="ECO:0000313" key="1">
    <source>
        <dbReference type="EMBL" id="MDP9844147.1"/>
    </source>
</evidence>
<dbReference type="RefSeq" id="WP_307558792.1">
    <property type="nucleotide sequence ID" value="NZ_JAUSQU010000001.1"/>
</dbReference>
<dbReference type="Proteomes" id="UP001225356">
    <property type="component" value="Unassembled WGS sequence"/>
</dbReference>
<accession>A0ABT9QBW0</accession>
<comment type="caution">
    <text evidence="1">The sequence shown here is derived from an EMBL/GenBank/DDBJ whole genome shotgun (WGS) entry which is preliminary data.</text>
</comment>
<keyword evidence="2" id="KW-1185">Reference proteome</keyword>
<evidence type="ECO:0000313" key="2">
    <source>
        <dbReference type="Proteomes" id="UP001225356"/>
    </source>
</evidence>
<proteinExistence type="predicted"/>
<dbReference type="EMBL" id="JAUSQU010000001">
    <property type="protein sequence ID" value="MDP9844147.1"/>
    <property type="molecule type" value="Genomic_DNA"/>
</dbReference>
<reference evidence="1 2" key="1">
    <citation type="submission" date="2023-07" db="EMBL/GenBank/DDBJ databases">
        <title>Sequencing the genomes of 1000 actinobacteria strains.</title>
        <authorList>
            <person name="Klenk H.-P."/>
        </authorList>
    </citation>
    <scope>NUCLEOTIDE SEQUENCE [LARGE SCALE GENOMIC DNA]</scope>
    <source>
        <strain evidence="1 2">DSM 46740</strain>
    </source>
</reference>
<name>A0ABT9QBW0_9ACTN</name>
<organism evidence="1 2">
    <name type="scientific">Streptosporangium lutulentum</name>
    <dbReference type="NCBI Taxonomy" id="1461250"/>
    <lineage>
        <taxon>Bacteria</taxon>
        <taxon>Bacillati</taxon>
        <taxon>Actinomycetota</taxon>
        <taxon>Actinomycetes</taxon>
        <taxon>Streptosporangiales</taxon>
        <taxon>Streptosporangiaceae</taxon>
        <taxon>Streptosporangium</taxon>
    </lineage>
</organism>
<sequence>MASTAPLTTAPVPPDRLIRRGFAEGEPEIARTTVVLRLVKRDRLIVHVHENTT</sequence>
<gene>
    <name evidence="1" type="ORF">J2853_003358</name>
</gene>